<dbReference type="InterPro" id="IPR008979">
    <property type="entry name" value="Galactose-bd-like_sf"/>
</dbReference>
<dbReference type="PANTHER" id="PTHR22925:SF3">
    <property type="entry name" value="GLYCOSYL HYDROLASE FAMILY PROTEIN 43"/>
    <property type="match status" value="1"/>
</dbReference>
<keyword evidence="3" id="KW-0326">Glycosidase</keyword>
<keyword evidence="2 5" id="KW-0378">Hydrolase</keyword>
<sequence length="986" mass="104568">MRSRHALVASTVAALVLSAAVVPAGHAADGVPTTDDPPTYTRYGAIDDPGRTAPDYFQPLWYDTDGRHVQAHGGQVVTVEENGQTVHYWYGEDRSNGYWDSPGVAVYRSTDTLNWTNEGIALRSVVTASELEDPYFDDLYNTVADDGTVDTARVDELDYYLNSAQASDYTAIFERPKVLYNAQNDTWVMWWHADGQTSVGGSTYSRSMAAVAVSDSPTGPFRMTGSFRLYNRADYQACTGSAVPGQARDMTVFQEDDGSAYIVYSSEENHTLYIARLNADYTNVEHTTTQDTVGIQYSEDGQYPYLFADGSPQAPVRGDDFQIVKECGHLEAPAVFEHGGTYYTVASGATGWAPNSQTYYSADDLFGTWIRGVEADDPAENISYDAIPEGGDGRLSVGDGRGTTFGSQSTDVLSLGGGRHVYLGDRWNNGAADSTYVWLPITVGEGGRLEMRNPADEDPTAWGSGWDATYWDDQGAGEEIWTVVDDGLPETVLRGADPAAVLPATVSVQAGTTTSDVAVTWDADLDLLGRQTVTGTLAAGDGFGAGRRFTRELTVWEHGTVNLARDATVSASSRTGLAATTVDGDTRSKGWDDWSSSGYPLDSWLELTWDGPQEPDEVVLHTYADGAGATWPSRVDLQYRDASGSWTDAGVGADVVQDPAAGAPVVQLDAAGIPATTGLRVLLHTDTSTWQSVAEVEVWGTLGDVDVCSAAGTTVSASFHQTRYETMPAQRACDDDGATAWSTWDGGTTHDPVTFTVDAGSPFGADEIVFTNTEGTLADVSVDHRAADGTWQPTTAQDVAPAANGAVTTVGFDAVTTDALRLTFSTPGSYLKISELSVPAQAPVDLCTLTGTQVAASFHQTRYEVMPAQQACDGDTGTAWSTWDGGSSPDEATYEVLPETAVSVDELSFTNTEGTIASVDVAARGTDGLWTTVATGVAPAANGQPTAVTIDPTVATGFRLTFATPGSYLKVSEVTVSGLPAAPPGA</sequence>
<dbReference type="RefSeq" id="WP_332902065.1">
    <property type="nucleotide sequence ID" value="NZ_JBAGLP010000117.1"/>
</dbReference>
<dbReference type="EMBL" id="JBAGLP010000117">
    <property type="protein sequence ID" value="MEG3615416.1"/>
    <property type="molecule type" value="Genomic_DNA"/>
</dbReference>
<name>A0ABU7Z7H2_9MICO</name>
<keyword evidence="4" id="KW-0732">Signal</keyword>
<dbReference type="Gene3D" id="2.115.10.20">
    <property type="entry name" value="Glycosyl hydrolase domain, family 43"/>
    <property type="match status" value="1"/>
</dbReference>
<dbReference type="InterPro" id="IPR023296">
    <property type="entry name" value="Glyco_hydro_beta-prop_sf"/>
</dbReference>
<evidence type="ECO:0000313" key="6">
    <source>
        <dbReference type="Proteomes" id="UP001310387"/>
    </source>
</evidence>
<protein>
    <submittedName>
        <fullName evidence="5">Glycoside hydrolase family 43 protein</fullName>
    </submittedName>
</protein>
<dbReference type="PANTHER" id="PTHR22925">
    <property type="entry name" value="GLYCOSYL HYDROLASE 43 FAMILY MEMBER"/>
    <property type="match status" value="1"/>
</dbReference>
<dbReference type="GO" id="GO:0016787">
    <property type="term" value="F:hydrolase activity"/>
    <property type="evidence" value="ECO:0007669"/>
    <property type="project" value="UniProtKB-KW"/>
</dbReference>
<reference evidence="5" key="2">
    <citation type="submission" date="2024-02" db="EMBL/GenBank/DDBJ databases">
        <authorList>
            <person name="Prathaban M."/>
            <person name="Mythili R."/>
            <person name="Sharmila Devi N."/>
            <person name="Sobanaa M."/>
            <person name="Prathiviraj R."/>
            <person name="Selvin J."/>
        </authorList>
    </citation>
    <scope>NUCLEOTIDE SEQUENCE</scope>
    <source>
        <strain evidence="5">MP1014</strain>
    </source>
</reference>
<feature type="signal peptide" evidence="4">
    <location>
        <begin position="1"/>
        <end position="27"/>
    </location>
</feature>
<dbReference type="CDD" id="cd18825">
    <property type="entry name" value="GH43_CtGH43-like"/>
    <property type="match status" value="1"/>
</dbReference>
<dbReference type="Pfam" id="PF04616">
    <property type="entry name" value="Glyco_hydro_43"/>
    <property type="match status" value="1"/>
</dbReference>
<reference evidence="5" key="1">
    <citation type="journal article" date="2024" name="Antonie Van Leeuwenhoek">
        <title>Isoptericola haloaureus sp. nov., a dimorphic actinobacterium isolated from mangrove sediments of southeast India, implicating biosaline agricultural significance through nitrogen fixation and salt tolerance genes.</title>
        <authorList>
            <person name="Prathaban M."/>
            <person name="Prathiviraj R."/>
            <person name="Ravichandran M."/>
            <person name="Natarajan S.D."/>
            <person name="Sobanaa M."/>
            <person name="Hari Krishna Kumar S."/>
            <person name="Chandrasekar V."/>
            <person name="Selvin J."/>
        </authorList>
    </citation>
    <scope>NUCLEOTIDE SEQUENCE</scope>
    <source>
        <strain evidence="5">MP1014</strain>
    </source>
</reference>
<proteinExistence type="inferred from homology"/>
<evidence type="ECO:0000256" key="2">
    <source>
        <dbReference type="ARBA" id="ARBA00022801"/>
    </source>
</evidence>
<dbReference type="Proteomes" id="UP001310387">
    <property type="component" value="Unassembled WGS sequence"/>
</dbReference>
<dbReference type="InterPro" id="IPR006710">
    <property type="entry name" value="Glyco_hydro_43"/>
</dbReference>
<dbReference type="SUPFAM" id="SSF49785">
    <property type="entry name" value="Galactose-binding domain-like"/>
    <property type="match status" value="3"/>
</dbReference>
<organism evidence="5 6">
    <name type="scientific">Isoptericola haloaureus</name>
    <dbReference type="NCBI Taxonomy" id="1542902"/>
    <lineage>
        <taxon>Bacteria</taxon>
        <taxon>Bacillati</taxon>
        <taxon>Actinomycetota</taxon>
        <taxon>Actinomycetes</taxon>
        <taxon>Micrococcales</taxon>
        <taxon>Promicromonosporaceae</taxon>
        <taxon>Isoptericola</taxon>
    </lineage>
</organism>
<dbReference type="SUPFAM" id="SSF75005">
    <property type="entry name" value="Arabinanase/levansucrase/invertase"/>
    <property type="match status" value="1"/>
</dbReference>
<evidence type="ECO:0000256" key="4">
    <source>
        <dbReference type="SAM" id="SignalP"/>
    </source>
</evidence>
<comment type="similarity">
    <text evidence="1">Belongs to the glycosyl hydrolase 43 family.</text>
</comment>
<accession>A0ABU7Z7H2</accession>
<evidence type="ECO:0000256" key="3">
    <source>
        <dbReference type="ARBA" id="ARBA00023295"/>
    </source>
</evidence>
<evidence type="ECO:0000256" key="1">
    <source>
        <dbReference type="ARBA" id="ARBA00009865"/>
    </source>
</evidence>
<comment type="caution">
    <text evidence="5">The sequence shown here is derived from an EMBL/GenBank/DDBJ whole genome shotgun (WGS) entry which is preliminary data.</text>
</comment>
<evidence type="ECO:0000313" key="5">
    <source>
        <dbReference type="EMBL" id="MEG3615416.1"/>
    </source>
</evidence>
<feature type="chain" id="PRO_5047377613" evidence="4">
    <location>
        <begin position="28"/>
        <end position="986"/>
    </location>
</feature>
<dbReference type="Gene3D" id="2.60.120.260">
    <property type="entry name" value="Galactose-binding domain-like"/>
    <property type="match status" value="3"/>
</dbReference>
<keyword evidence="6" id="KW-1185">Reference proteome</keyword>
<gene>
    <name evidence="5" type="ORF">V5O49_09815</name>
</gene>